<feature type="region of interest" description="Disordered" evidence="1">
    <location>
        <begin position="257"/>
        <end position="278"/>
    </location>
</feature>
<keyword evidence="3" id="KW-1185">Reference proteome</keyword>
<dbReference type="AlphaFoldDB" id="E3LRZ7"/>
<name>E3LRZ7_CAERE</name>
<reference evidence="2" key="1">
    <citation type="submission" date="2007-07" db="EMBL/GenBank/DDBJ databases">
        <title>PCAP assembly of the Caenorhabditis remanei genome.</title>
        <authorList>
            <consortium name="The Caenorhabditis remanei Sequencing Consortium"/>
            <person name="Wilson R.K."/>
        </authorList>
    </citation>
    <scope>NUCLEOTIDE SEQUENCE [LARGE SCALE GENOMIC DNA]</scope>
    <source>
        <strain evidence="2">PB4641</strain>
    </source>
</reference>
<dbReference type="RefSeq" id="XP_003113109.2">
    <property type="nucleotide sequence ID" value="XM_003113061.2"/>
</dbReference>
<dbReference type="GeneID" id="9825232"/>
<evidence type="ECO:0000313" key="3">
    <source>
        <dbReference type="Proteomes" id="UP000008281"/>
    </source>
</evidence>
<feature type="compositionally biased region" description="Polar residues" evidence="1">
    <location>
        <begin position="322"/>
        <end position="331"/>
    </location>
</feature>
<dbReference type="CTD" id="9825232"/>
<evidence type="ECO:0000256" key="1">
    <source>
        <dbReference type="SAM" id="MobiDB-lite"/>
    </source>
</evidence>
<dbReference type="HOGENOM" id="CLU_059631_0_0_1"/>
<dbReference type="KEGG" id="crq:GCK72_009587"/>
<organism evidence="3">
    <name type="scientific">Caenorhabditis remanei</name>
    <name type="common">Caenorhabditis vulgaris</name>
    <dbReference type="NCBI Taxonomy" id="31234"/>
    <lineage>
        <taxon>Eukaryota</taxon>
        <taxon>Metazoa</taxon>
        <taxon>Ecdysozoa</taxon>
        <taxon>Nematoda</taxon>
        <taxon>Chromadorea</taxon>
        <taxon>Rhabditida</taxon>
        <taxon>Rhabditina</taxon>
        <taxon>Rhabditomorpha</taxon>
        <taxon>Rhabditoidea</taxon>
        <taxon>Rhabditidae</taxon>
        <taxon>Peloderinae</taxon>
        <taxon>Caenorhabditis</taxon>
    </lineage>
</organism>
<accession>E3LRZ7</accession>
<sequence length="390" mass="45355">MEGGTYKEPWQTKEVLDPGIESDGSISIIENIFEYTVECVYHFILTNHASKQSDIEKLLELYGTIEEKDKEFAEKVLRVQQNCEPNTFREITKKFGEKYLPTFGKPSKQQMDSSRVFHSPSGYLSDGSANEKEISKFVSSSLNEVFDSIFTPEEIKRVVKGLISSLADSETRLQHIGNVNQGLSYEFANYFEKLDPKYFEKWDPKLVSDFHEKMCSSTTNFIGYFALHTIRHHCYVNFDVGKLKFYRREMYEEAVKASKKEAKSRNNSVKSENECKSETMRKDVPSKVFNVKREISTESDDDYCEIIAPSPTSKSKKRRASESTSRVQSSDVAEDQEKEMLEELKKDQLPMNFKTRFRKLTEQNKMLREQILEYREMISLRIAEKKQKLG</sequence>
<evidence type="ECO:0000313" key="2">
    <source>
        <dbReference type="EMBL" id="EFP09363.1"/>
    </source>
</evidence>
<feature type="region of interest" description="Disordered" evidence="1">
    <location>
        <begin position="306"/>
        <end position="336"/>
    </location>
</feature>
<dbReference type="InParanoid" id="E3LRZ7"/>
<dbReference type="Proteomes" id="UP000008281">
    <property type="component" value="Unassembled WGS sequence"/>
</dbReference>
<dbReference type="OMA" id="TIRHHCY"/>
<dbReference type="eggNOG" id="ENOG502THXJ">
    <property type="taxonomic scope" value="Eukaryota"/>
</dbReference>
<gene>
    <name evidence="2" type="ORF">CRE_25219</name>
</gene>
<protein>
    <submittedName>
        <fullName evidence="2">Uncharacterized protein</fullName>
    </submittedName>
</protein>
<proteinExistence type="predicted"/>
<dbReference type="OrthoDB" id="5800509at2759"/>
<dbReference type="FunCoup" id="E3LRZ7">
    <property type="interactions" value="1639"/>
</dbReference>
<dbReference type="EMBL" id="DS268414">
    <property type="protein sequence ID" value="EFP09363.1"/>
    <property type="molecule type" value="Genomic_DNA"/>
</dbReference>